<dbReference type="Proteomes" id="UP001224890">
    <property type="component" value="Unassembled WGS sequence"/>
</dbReference>
<dbReference type="AlphaFoldDB" id="A0AAJ0AKE8"/>
<feature type="compositionally biased region" description="Polar residues" evidence="1">
    <location>
        <begin position="85"/>
        <end position="124"/>
    </location>
</feature>
<evidence type="ECO:0000313" key="2">
    <source>
        <dbReference type="EMBL" id="KAK1675521.1"/>
    </source>
</evidence>
<dbReference type="RefSeq" id="XP_060429524.1">
    <property type="nucleotide sequence ID" value="XM_060572391.1"/>
</dbReference>
<reference evidence="2" key="1">
    <citation type="submission" date="2021-06" db="EMBL/GenBank/DDBJ databases">
        <title>Comparative genomics, transcriptomics and evolutionary studies reveal genomic signatures of adaptation to plant cell wall in hemibiotrophic fungi.</title>
        <authorList>
            <consortium name="DOE Joint Genome Institute"/>
            <person name="Baroncelli R."/>
            <person name="Diaz J.F."/>
            <person name="Benocci T."/>
            <person name="Peng M."/>
            <person name="Battaglia E."/>
            <person name="Haridas S."/>
            <person name="Andreopoulos W."/>
            <person name="Labutti K."/>
            <person name="Pangilinan J."/>
            <person name="Floch G.L."/>
            <person name="Makela M.R."/>
            <person name="Henrissat B."/>
            <person name="Grigoriev I.V."/>
            <person name="Crouch J.A."/>
            <person name="De Vries R.P."/>
            <person name="Sukno S.A."/>
            <person name="Thon M.R."/>
        </authorList>
    </citation>
    <scope>NUCLEOTIDE SEQUENCE</scope>
    <source>
        <strain evidence="2">CBS 193.32</strain>
    </source>
</reference>
<evidence type="ECO:0000256" key="1">
    <source>
        <dbReference type="SAM" id="MobiDB-lite"/>
    </source>
</evidence>
<dbReference type="EMBL" id="JAHMHR010000021">
    <property type="protein sequence ID" value="KAK1675521.1"/>
    <property type="molecule type" value="Genomic_DNA"/>
</dbReference>
<name>A0AAJ0AKE8_9PEZI</name>
<dbReference type="GeneID" id="85456917"/>
<accession>A0AAJ0AKE8</accession>
<comment type="caution">
    <text evidence="2">The sequence shown here is derived from an EMBL/GenBank/DDBJ whole genome shotgun (WGS) entry which is preliminary data.</text>
</comment>
<sequence>MAVWVAGVFSPTGLSPSTNTYQHPSSRTLLTGELTESLWIDWYFSRLDILTHKLQGTLHFLISKLSGEAPISGTPPSPVDIGSTAGPSVSPEHTSSCLPTQLPSSPKNKISPTEAPSNPWIPSS</sequence>
<organism evidence="2 3">
    <name type="scientific">Colletotrichum godetiae</name>
    <dbReference type="NCBI Taxonomy" id="1209918"/>
    <lineage>
        <taxon>Eukaryota</taxon>
        <taxon>Fungi</taxon>
        <taxon>Dikarya</taxon>
        <taxon>Ascomycota</taxon>
        <taxon>Pezizomycotina</taxon>
        <taxon>Sordariomycetes</taxon>
        <taxon>Hypocreomycetidae</taxon>
        <taxon>Glomerellales</taxon>
        <taxon>Glomerellaceae</taxon>
        <taxon>Colletotrichum</taxon>
        <taxon>Colletotrichum acutatum species complex</taxon>
    </lineage>
</organism>
<protein>
    <submittedName>
        <fullName evidence="2">Uncharacterized protein</fullName>
    </submittedName>
</protein>
<proteinExistence type="predicted"/>
<evidence type="ECO:0000313" key="3">
    <source>
        <dbReference type="Proteomes" id="UP001224890"/>
    </source>
</evidence>
<gene>
    <name evidence="2" type="ORF">BDP55DRAFT_632199</name>
</gene>
<keyword evidence="3" id="KW-1185">Reference proteome</keyword>
<feature type="region of interest" description="Disordered" evidence="1">
    <location>
        <begin position="71"/>
        <end position="124"/>
    </location>
</feature>